<dbReference type="PROSITE" id="PS51384">
    <property type="entry name" value="FAD_FR"/>
    <property type="match status" value="1"/>
</dbReference>
<feature type="domain" description="FAD-binding FR-type" evidence="5">
    <location>
        <begin position="98"/>
        <end position="198"/>
    </location>
</feature>
<gene>
    <name evidence="6" type="ORF">RY831_14405</name>
</gene>
<dbReference type="Gene3D" id="3.40.50.80">
    <property type="entry name" value="Nucleotide-binding domain of ferredoxin-NADP reductase (FNR) module"/>
    <property type="match status" value="1"/>
</dbReference>
<dbReference type="PROSITE" id="PS00197">
    <property type="entry name" value="2FE2S_FER_1"/>
    <property type="match status" value="1"/>
</dbReference>
<dbReference type="SUPFAM" id="SSF63380">
    <property type="entry name" value="Riboflavin synthase domain-like"/>
    <property type="match status" value="1"/>
</dbReference>
<evidence type="ECO:0000256" key="2">
    <source>
        <dbReference type="ARBA" id="ARBA00022714"/>
    </source>
</evidence>
<keyword evidence="2" id="KW-0001">2Fe-2S</keyword>
<dbReference type="SUPFAM" id="SSF52343">
    <property type="entry name" value="Ferredoxin reductase-like, C-terminal NADP-linked domain"/>
    <property type="match status" value="1"/>
</dbReference>
<dbReference type="EMBL" id="JAWIIV010000011">
    <property type="protein sequence ID" value="MEC4720350.1"/>
    <property type="molecule type" value="Genomic_DNA"/>
</dbReference>
<keyword evidence="2" id="KW-0479">Metal-binding</keyword>
<dbReference type="InterPro" id="IPR036010">
    <property type="entry name" value="2Fe-2S_ferredoxin-like_sf"/>
</dbReference>
<dbReference type="Gene3D" id="3.10.20.30">
    <property type="match status" value="1"/>
</dbReference>
<dbReference type="Pfam" id="PF00970">
    <property type="entry name" value="FAD_binding_6"/>
    <property type="match status" value="1"/>
</dbReference>
<evidence type="ECO:0000259" key="4">
    <source>
        <dbReference type="PROSITE" id="PS51085"/>
    </source>
</evidence>
<dbReference type="CDD" id="cd00207">
    <property type="entry name" value="fer2"/>
    <property type="match status" value="1"/>
</dbReference>
<dbReference type="InterPro" id="IPR039261">
    <property type="entry name" value="FNR_nucleotide-bd"/>
</dbReference>
<evidence type="ECO:0000256" key="1">
    <source>
        <dbReference type="ARBA" id="ARBA00001974"/>
    </source>
</evidence>
<evidence type="ECO:0000313" key="6">
    <source>
        <dbReference type="EMBL" id="MEC4720350.1"/>
    </source>
</evidence>
<accession>A0ABU6J9L8</accession>
<reference evidence="6 7" key="1">
    <citation type="submission" date="2023-10" db="EMBL/GenBank/DDBJ databases">
        <title>Noviherbaspirillum sp. CPCC 100848 genome assembly.</title>
        <authorList>
            <person name="Li X.Y."/>
            <person name="Fang X.M."/>
        </authorList>
    </citation>
    <scope>NUCLEOTIDE SEQUENCE [LARGE SCALE GENOMIC DNA]</scope>
    <source>
        <strain evidence="6 7">CPCC 100848</strain>
    </source>
</reference>
<dbReference type="InterPro" id="IPR050415">
    <property type="entry name" value="MRET"/>
</dbReference>
<dbReference type="InterPro" id="IPR006058">
    <property type="entry name" value="2Fe2S_fd_BS"/>
</dbReference>
<keyword evidence="2" id="KW-0408">Iron</keyword>
<protein>
    <submittedName>
        <fullName evidence="6">CDP-6-deoxy-delta-3,4-glucoseen reductase</fullName>
    </submittedName>
</protein>
<keyword evidence="2" id="KW-0411">Iron-sulfur</keyword>
<comment type="cofactor">
    <cofactor evidence="1">
        <name>FAD</name>
        <dbReference type="ChEBI" id="CHEBI:57692"/>
    </cofactor>
</comment>
<evidence type="ECO:0000259" key="5">
    <source>
        <dbReference type="PROSITE" id="PS51384"/>
    </source>
</evidence>
<dbReference type="InterPro" id="IPR017938">
    <property type="entry name" value="Riboflavin_synthase-like_b-brl"/>
</dbReference>
<sequence length="356" mass="38495">MSHTIQLEGHGIEFSCEPATSVLDGALAAGYEIPYSCRSGICGSCRGRVVSGKVQGGLGGGLTAEEEKSGHVLLCQAHPCSDVSVEVREVRKIDKNAIKTIKAKVYRMTRAAPDVTILQLRFPAGTRVKFKAGQYLSVKLEDGSFRHYSMANPPHQNDSVELHIRHVPGGRFSQRMEQGLAAGEQLELSIPYGDFFLRGNEDGSESGKPIVLLASGTGFAPIKSIIEDAIKAKSERSMVLYWGARRPQDLYKMNLARKWESQLSWFRFVPVLSDAQPSDDWTGRTGLVHQAVMADIPSLSSHEVYACGAPAMINAARHEFVHAGGLDPDAFYCDAFVPTTTSANETVQAQAAAAGG</sequence>
<dbReference type="PROSITE" id="PS51085">
    <property type="entry name" value="2FE2S_FER_2"/>
    <property type="match status" value="1"/>
</dbReference>
<evidence type="ECO:0000313" key="7">
    <source>
        <dbReference type="Proteomes" id="UP001352263"/>
    </source>
</evidence>
<keyword evidence="7" id="KW-1185">Reference proteome</keyword>
<evidence type="ECO:0000256" key="3">
    <source>
        <dbReference type="ARBA" id="ARBA00034078"/>
    </source>
</evidence>
<proteinExistence type="predicted"/>
<dbReference type="Pfam" id="PF00175">
    <property type="entry name" value="NAD_binding_1"/>
    <property type="match status" value="1"/>
</dbReference>
<dbReference type="PANTHER" id="PTHR47354">
    <property type="entry name" value="NADH OXIDOREDUCTASE HCR"/>
    <property type="match status" value="1"/>
</dbReference>
<dbReference type="PANTHER" id="PTHR47354:SF5">
    <property type="entry name" value="PROTEIN RFBI"/>
    <property type="match status" value="1"/>
</dbReference>
<dbReference type="RefSeq" id="WP_326507067.1">
    <property type="nucleotide sequence ID" value="NZ_JAWIIV010000011.1"/>
</dbReference>
<dbReference type="CDD" id="cd06189">
    <property type="entry name" value="flavin_oxioreductase"/>
    <property type="match status" value="1"/>
</dbReference>
<feature type="domain" description="2Fe-2S ferredoxin-type" evidence="4">
    <location>
        <begin position="3"/>
        <end position="91"/>
    </location>
</feature>
<organism evidence="6 7">
    <name type="scientific">Noviherbaspirillum album</name>
    <dbReference type="NCBI Taxonomy" id="3080276"/>
    <lineage>
        <taxon>Bacteria</taxon>
        <taxon>Pseudomonadati</taxon>
        <taxon>Pseudomonadota</taxon>
        <taxon>Betaproteobacteria</taxon>
        <taxon>Burkholderiales</taxon>
        <taxon>Oxalobacteraceae</taxon>
        <taxon>Noviherbaspirillum</taxon>
    </lineage>
</organism>
<dbReference type="PRINTS" id="PR00410">
    <property type="entry name" value="PHEHYDRXLASE"/>
</dbReference>
<dbReference type="SUPFAM" id="SSF54292">
    <property type="entry name" value="2Fe-2S ferredoxin-like"/>
    <property type="match status" value="1"/>
</dbReference>
<dbReference type="InterPro" id="IPR017927">
    <property type="entry name" value="FAD-bd_FR_type"/>
</dbReference>
<dbReference type="InterPro" id="IPR001041">
    <property type="entry name" value="2Fe-2S_ferredoxin-type"/>
</dbReference>
<comment type="caution">
    <text evidence="6">The sequence shown here is derived from an EMBL/GenBank/DDBJ whole genome shotgun (WGS) entry which is preliminary data.</text>
</comment>
<comment type="cofactor">
    <cofactor evidence="3">
        <name>[2Fe-2S] cluster</name>
        <dbReference type="ChEBI" id="CHEBI:190135"/>
    </cofactor>
</comment>
<dbReference type="Proteomes" id="UP001352263">
    <property type="component" value="Unassembled WGS sequence"/>
</dbReference>
<dbReference type="PRINTS" id="PR00371">
    <property type="entry name" value="FPNCR"/>
</dbReference>
<dbReference type="Gene3D" id="2.40.30.10">
    <property type="entry name" value="Translation factors"/>
    <property type="match status" value="1"/>
</dbReference>
<dbReference type="Pfam" id="PF00111">
    <property type="entry name" value="Fer2"/>
    <property type="match status" value="1"/>
</dbReference>
<name>A0ABU6J9L8_9BURK</name>
<dbReference type="InterPro" id="IPR008333">
    <property type="entry name" value="Cbr1-like_FAD-bd_dom"/>
</dbReference>
<dbReference type="InterPro" id="IPR001709">
    <property type="entry name" value="Flavoprot_Pyr_Nucl_cyt_Rdtase"/>
</dbReference>
<dbReference type="InterPro" id="IPR001433">
    <property type="entry name" value="OxRdtase_FAD/NAD-bd"/>
</dbReference>
<dbReference type="InterPro" id="IPR012675">
    <property type="entry name" value="Beta-grasp_dom_sf"/>
</dbReference>